<dbReference type="EMBL" id="QNQU01000002">
    <property type="protein sequence ID" value="RBQ11501.1"/>
    <property type="molecule type" value="Genomic_DNA"/>
</dbReference>
<dbReference type="InterPro" id="IPR050834">
    <property type="entry name" value="Glycosyltransf_2"/>
</dbReference>
<dbReference type="InterPro" id="IPR001173">
    <property type="entry name" value="Glyco_trans_2-like"/>
</dbReference>
<dbReference type="PANTHER" id="PTHR43685">
    <property type="entry name" value="GLYCOSYLTRANSFERASE"/>
    <property type="match status" value="1"/>
</dbReference>
<keyword evidence="3" id="KW-1185">Reference proteome</keyword>
<dbReference type="SUPFAM" id="SSF53448">
    <property type="entry name" value="Nucleotide-diphospho-sugar transferases"/>
    <property type="match status" value="1"/>
</dbReference>
<feature type="domain" description="Glycosyltransferase 2-like" evidence="1">
    <location>
        <begin position="9"/>
        <end position="135"/>
    </location>
</feature>
<proteinExistence type="predicted"/>
<dbReference type="Gene3D" id="3.90.550.10">
    <property type="entry name" value="Spore Coat Polysaccharide Biosynthesis Protein SpsA, Chain A"/>
    <property type="match status" value="1"/>
</dbReference>
<evidence type="ECO:0000313" key="3">
    <source>
        <dbReference type="Proteomes" id="UP000252081"/>
    </source>
</evidence>
<name>A0A366LC91_9SPHI</name>
<dbReference type="InterPro" id="IPR029044">
    <property type="entry name" value="Nucleotide-diphossugar_trans"/>
</dbReference>
<dbReference type="OrthoDB" id="9801954at2"/>
<comment type="caution">
    <text evidence="2">The sequence shown here is derived from an EMBL/GenBank/DDBJ whole genome shotgun (WGS) entry which is preliminary data.</text>
</comment>
<dbReference type="Proteomes" id="UP000252081">
    <property type="component" value="Unassembled WGS sequence"/>
</dbReference>
<protein>
    <recommendedName>
        <fullName evidence="1">Glycosyltransferase 2-like domain-containing protein</fullName>
    </recommendedName>
</protein>
<dbReference type="RefSeq" id="WP_113947415.1">
    <property type="nucleotide sequence ID" value="NZ_QNQU01000002.1"/>
</dbReference>
<accession>A0A366LC91</accession>
<dbReference type="PANTHER" id="PTHR43685:SF2">
    <property type="entry name" value="GLYCOSYLTRANSFERASE 2-LIKE DOMAIN-CONTAINING PROTEIN"/>
    <property type="match status" value="1"/>
</dbReference>
<evidence type="ECO:0000313" key="2">
    <source>
        <dbReference type="EMBL" id="RBQ11501.1"/>
    </source>
</evidence>
<dbReference type="Pfam" id="PF00535">
    <property type="entry name" value="Glycos_transf_2"/>
    <property type="match status" value="1"/>
</dbReference>
<dbReference type="AlphaFoldDB" id="A0A366LC91"/>
<reference evidence="2 3" key="1">
    <citation type="submission" date="2018-07" db="EMBL/GenBank/DDBJ databases">
        <title>A draft genome of a endophytic bacteria, a new species of Pedobacter.</title>
        <authorList>
            <person name="Zhang Z.D."/>
            <person name="Chen Z.J."/>
        </authorList>
    </citation>
    <scope>NUCLEOTIDE SEQUENCE [LARGE SCALE GENOMIC DNA]</scope>
    <source>
        <strain evidence="2 3">RS10</strain>
    </source>
</reference>
<sequence>MNNKNDFISIVIPVLNNLERLKRCIRCISIQDYPIGKFEVIVIDNGSKNLSSLKKFLTDFSFTRLFEFTGYKSPYPCRNIGISNALGDIIVLLDSNCFPAQNWLKEGVKSLNENKTDMVAGRIIFEFSDAYRISEIADSLVFVNVENSVKSGGLPGGNAFIRASAFEVNGLFDEEIRSNGDAIWSKRATRNGLTIGYCEKAIAFYPAKRLIQFLKKSFRIGYGSLRFWRMEGYSAIRIRRMNLENLRPYKMLVIKQLIIHRGELDMLDSLPRIWVCLWMGNLMRFLGRSTALLASMSFRDHTSNPGSN</sequence>
<gene>
    <name evidence="2" type="ORF">DRW42_03295</name>
</gene>
<evidence type="ECO:0000259" key="1">
    <source>
        <dbReference type="Pfam" id="PF00535"/>
    </source>
</evidence>
<organism evidence="2 3">
    <name type="scientific">Pedobacter miscanthi</name>
    <dbReference type="NCBI Taxonomy" id="2259170"/>
    <lineage>
        <taxon>Bacteria</taxon>
        <taxon>Pseudomonadati</taxon>
        <taxon>Bacteroidota</taxon>
        <taxon>Sphingobacteriia</taxon>
        <taxon>Sphingobacteriales</taxon>
        <taxon>Sphingobacteriaceae</taxon>
        <taxon>Pedobacter</taxon>
    </lineage>
</organism>